<dbReference type="SUPFAM" id="SSF69754">
    <property type="entry name" value="Ribosome binding protein Y (YfiA homologue)"/>
    <property type="match status" value="1"/>
</dbReference>
<dbReference type="InterPro" id="IPR034694">
    <property type="entry name" value="HPF_long/plastid"/>
</dbReference>
<evidence type="ECO:0000259" key="7">
    <source>
        <dbReference type="Pfam" id="PF16321"/>
    </source>
</evidence>
<comment type="function">
    <text evidence="4">Required for dimerization of active 70S ribosomes into 100S ribosomes in stationary phase; 100S ribosomes are translationally inactive and sometimes present during exponential growth.</text>
</comment>
<dbReference type="Pfam" id="PF16321">
    <property type="entry name" value="Ribosom_S30AE_C"/>
    <property type="match status" value="1"/>
</dbReference>
<dbReference type="GO" id="GO:0045900">
    <property type="term" value="P:negative regulation of translational elongation"/>
    <property type="evidence" value="ECO:0007669"/>
    <property type="project" value="TreeGrafter"/>
</dbReference>
<dbReference type="PANTHER" id="PTHR33231:SF1">
    <property type="entry name" value="30S RIBOSOMAL PROTEIN"/>
    <property type="match status" value="1"/>
</dbReference>
<dbReference type="Gene3D" id="3.30.505.50">
    <property type="entry name" value="Sigma 54 modulation/S30EA ribosomal protein, C-terminal domain"/>
    <property type="match status" value="1"/>
</dbReference>
<comment type="caution">
    <text evidence="8">The sequence shown here is derived from an EMBL/GenBank/DDBJ whole genome shotgun (WGS) entry which is preliminary data.</text>
</comment>
<feature type="coiled-coil region" evidence="5">
    <location>
        <begin position="71"/>
        <end position="98"/>
    </location>
</feature>
<evidence type="ECO:0000256" key="4">
    <source>
        <dbReference type="HAMAP-Rule" id="MF_00839"/>
    </source>
</evidence>
<comment type="similarity">
    <text evidence="4">Belongs to the HPF/YfiA ribosome-associated protein family. Long HPF subfamily.</text>
</comment>
<dbReference type="GO" id="GO:0043024">
    <property type="term" value="F:ribosomal small subunit binding"/>
    <property type="evidence" value="ECO:0007669"/>
    <property type="project" value="TreeGrafter"/>
</dbReference>
<evidence type="ECO:0000256" key="6">
    <source>
        <dbReference type="SAM" id="MobiDB-lite"/>
    </source>
</evidence>
<dbReference type="RefSeq" id="WP_120625511.1">
    <property type="nucleotide sequence ID" value="NZ_RAWG01000062.1"/>
</dbReference>
<comment type="subunit">
    <text evidence="2">Associates exclusively with 100S ribosomes, which are dimers of 70S ribosomes.</text>
</comment>
<reference evidence="9" key="1">
    <citation type="submission" date="2018-09" db="EMBL/GenBank/DDBJ databases">
        <authorList>
            <person name="Livingstone P.G."/>
            <person name="Whitworth D.E."/>
        </authorList>
    </citation>
    <scope>NUCLEOTIDE SEQUENCE [LARGE SCALE GENOMIC DNA]</scope>
    <source>
        <strain evidence="9">CA040B</strain>
    </source>
</reference>
<name>A0A3A8NH66_9BACT</name>
<dbReference type="PANTHER" id="PTHR33231">
    <property type="entry name" value="30S RIBOSOMAL PROTEIN"/>
    <property type="match status" value="1"/>
</dbReference>
<accession>A0A3A8NH66</accession>
<evidence type="ECO:0000256" key="3">
    <source>
        <dbReference type="ARBA" id="ARBA00041148"/>
    </source>
</evidence>
<dbReference type="InterPro" id="IPR032528">
    <property type="entry name" value="Ribosom_S30AE_C"/>
</dbReference>
<dbReference type="NCBIfam" id="TIGR00741">
    <property type="entry name" value="yfiA"/>
    <property type="match status" value="1"/>
</dbReference>
<dbReference type="GO" id="GO:0022627">
    <property type="term" value="C:cytosolic small ribosomal subunit"/>
    <property type="evidence" value="ECO:0007669"/>
    <property type="project" value="TreeGrafter"/>
</dbReference>
<dbReference type="HAMAP" id="MF_00839">
    <property type="entry name" value="HPF"/>
    <property type="match status" value="1"/>
</dbReference>
<evidence type="ECO:0000313" key="8">
    <source>
        <dbReference type="EMBL" id="RKH43726.1"/>
    </source>
</evidence>
<organism evidence="8 9">
    <name type="scientific">Corallococcus sicarius</name>
    <dbReference type="NCBI Taxonomy" id="2316726"/>
    <lineage>
        <taxon>Bacteria</taxon>
        <taxon>Pseudomonadati</taxon>
        <taxon>Myxococcota</taxon>
        <taxon>Myxococcia</taxon>
        <taxon>Myxococcales</taxon>
        <taxon>Cystobacterineae</taxon>
        <taxon>Myxococcaceae</taxon>
        <taxon>Corallococcus</taxon>
    </lineage>
</organism>
<dbReference type="OrthoDB" id="9794975at2"/>
<feature type="region of interest" description="Disordered" evidence="6">
    <location>
        <begin position="122"/>
        <end position="152"/>
    </location>
</feature>
<dbReference type="InterPro" id="IPR050574">
    <property type="entry name" value="HPF/YfiA_ribosome-assoc"/>
</dbReference>
<feature type="domain" description="Sigma 54 modulation/S30EA ribosomal protein C-terminal" evidence="7">
    <location>
        <begin position="161"/>
        <end position="213"/>
    </location>
</feature>
<comment type="subunit">
    <text evidence="4">Interacts with 100S ribosomes.</text>
</comment>
<proteinExistence type="inferred from homology"/>
<protein>
    <recommendedName>
        <fullName evidence="3 4">Ribosome hibernation promoting factor</fullName>
        <shortName evidence="4">HPF</shortName>
    </recommendedName>
</protein>
<comment type="subcellular location">
    <subcellularLocation>
        <location evidence="4">Cytoplasm</location>
    </subcellularLocation>
</comment>
<sequence length="228" mass="25627">MQLNITFRQFGASDSLKEYAREKVERVNRLLDRAGEAHVVLSLERHLHHADITIHSGAWVLRGREKSDDMYASIDLAMDKIERQLRRYRDKLKSHHGKEKVHHRQDLVNTLKVRHDVFEVSESLESTEAGEPAQASVTPVTPAKAGSRPDTAQAAEAGIARLVRTTHLAIQSLSVDDAVMQMNLMNNDFYVFQNQQSQALSIVYRRKEGGFGLIEPHLPSEPVAATGT</sequence>
<dbReference type="InterPro" id="IPR036567">
    <property type="entry name" value="RHF-like"/>
</dbReference>
<evidence type="ECO:0000256" key="1">
    <source>
        <dbReference type="ARBA" id="ARBA00022845"/>
    </source>
</evidence>
<keyword evidence="5" id="KW-0175">Coiled coil</keyword>
<dbReference type="Proteomes" id="UP000273405">
    <property type="component" value="Unassembled WGS sequence"/>
</dbReference>
<keyword evidence="1 4" id="KW-0810">Translation regulation</keyword>
<gene>
    <name evidence="8" type="primary">raiA</name>
    <name evidence="4" type="synonym">hpf</name>
    <name evidence="8" type="ORF">D7X12_12560</name>
</gene>
<dbReference type="EMBL" id="RAWG01000062">
    <property type="protein sequence ID" value="RKH43726.1"/>
    <property type="molecule type" value="Genomic_DNA"/>
</dbReference>
<dbReference type="AlphaFoldDB" id="A0A3A8NH66"/>
<dbReference type="InterPro" id="IPR003489">
    <property type="entry name" value="RHF/RaiA"/>
</dbReference>
<evidence type="ECO:0000256" key="5">
    <source>
        <dbReference type="SAM" id="Coils"/>
    </source>
</evidence>
<dbReference type="Pfam" id="PF02482">
    <property type="entry name" value="Ribosomal_S30AE"/>
    <property type="match status" value="1"/>
</dbReference>
<evidence type="ECO:0000313" key="9">
    <source>
        <dbReference type="Proteomes" id="UP000273405"/>
    </source>
</evidence>
<keyword evidence="9" id="KW-1185">Reference proteome</keyword>
<dbReference type="CDD" id="cd00552">
    <property type="entry name" value="RaiA"/>
    <property type="match status" value="1"/>
</dbReference>
<keyword evidence="4" id="KW-0963">Cytoplasm</keyword>
<dbReference type="Gene3D" id="3.30.160.100">
    <property type="entry name" value="Ribosome hibernation promotion factor-like"/>
    <property type="match status" value="1"/>
</dbReference>
<evidence type="ECO:0000256" key="2">
    <source>
        <dbReference type="ARBA" id="ARBA00038695"/>
    </source>
</evidence>
<dbReference type="InterPro" id="IPR038416">
    <property type="entry name" value="Ribosom_S30AE_C_sf"/>
</dbReference>